<proteinExistence type="predicted"/>
<sequence length="81" mass="8851">MTRLVERSRKGLRLFEPGLEPEAYDPHSDVGFSPPRGDDPPGADGYGKAARPPTSRKATGRAAGTRRRLPLARRNGESLPR</sequence>
<dbReference type="EMBL" id="JARAWP010000001">
    <property type="protein sequence ID" value="MDX3016559.1"/>
    <property type="molecule type" value="Genomic_DNA"/>
</dbReference>
<organism evidence="2 5">
    <name type="scientific">Streptomyces acidiscabies</name>
    <dbReference type="NCBI Taxonomy" id="42234"/>
    <lineage>
        <taxon>Bacteria</taxon>
        <taxon>Bacillati</taxon>
        <taxon>Actinomycetota</taxon>
        <taxon>Actinomycetes</taxon>
        <taxon>Kitasatosporales</taxon>
        <taxon>Streptomycetaceae</taxon>
        <taxon>Streptomyces</taxon>
    </lineage>
</organism>
<dbReference type="RefSeq" id="WP_141655543.1">
    <property type="nucleotide sequence ID" value="NZ_CP122369.1"/>
</dbReference>
<evidence type="ECO:0000313" key="3">
    <source>
        <dbReference type="EMBL" id="MDX3016559.1"/>
    </source>
</evidence>
<evidence type="ECO:0000256" key="1">
    <source>
        <dbReference type="SAM" id="MobiDB-lite"/>
    </source>
</evidence>
<feature type="region of interest" description="Disordered" evidence="1">
    <location>
        <begin position="1"/>
        <end position="81"/>
    </location>
</feature>
<protein>
    <submittedName>
        <fullName evidence="2">Uncharacterized protein</fullName>
    </submittedName>
</protein>
<reference evidence="2 4" key="1">
    <citation type="journal article" date="2023" name="Microb. Genom.">
        <title>Mesoterricola silvestris gen. nov., sp. nov., Mesoterricola sediminis sp. nov., Geothrix oryzae sp. nov., Geothrix edaphica sp. nov., Geothrix rubra sp. nov., and Geothrix limicola sp. nov., six novel members of Acidobacteriota isolated from soils.</title>
        <authorList>
            <person name="Weisberg A.J."/>
            <person name="Pearce E."/>
            <person name="Kramer C.G."/>
            <person name="Chang J.H."/>
            <person name="Clarke C.R."/>
        </authorList>
    </citation>
    <scope>NUCLEOTIDE SEQUENCE</scope>
    <source>
        <strain evidence="3 4">NB05-1H</strain>
        <strain evidence="2">NRRL_B-16521</strain>
    </source>
</reference>
<dbReference type="Proteomes" id="UP001282288">
    <property type="component" value="Unassembled WGS sequence"/>
</dbReference>
<dbReference type="AlphaFoldDB" id="A0AAP6BB87"/>
<comment type="caution">
    <text evidence="2">The sequence shown here is derived from an EMBL/GenBank/DDBJ whole genome shotgun (WGS) entry which is preliminary data.</text>
</comment>
<accession>A0AAP6BB87</accession>
<evidence type="ECO:0000313" key="4">
    <source>
        <dbReference type="Proteomes" id="UP001272987"/>
    </source>
</evidence>
<keyword evidence="4" id="KW-1185">Reference proteome</keyword>
<gene>
    <name evidence="2" type="ORF">PV399_17875</name>
    <name evidence="3" type="ORF">PV666_01500</name>
</gene>
<dbReference type="Proteomes" id="UP001272987">
    <property type="component" value="Unassembled WGS sequence"/>
</dbReference>
<name>A0AAP6BB87_9ACTN</name>
<feature type="compositionally biased region" description="Low complexity" evidence="1">
    <location>
        <begin position="40"/>
        <end position="63"/>
    </location>
</feature>
<evidence type="ECO:0000313" key="2">
    <source>
        <dbReference type="EMBL" id="MDX2961573.1"/>
    </source>
</evidence>
<evidence type="ECO:0000313" key="5">
    <source>
        <dbReference type="Proteomes" id="UP001282288"/>
    </source>
</evidence>
<dbReference type="GeneID" id="69804378"/>
<dbReference type="EMBL" id="JARAWC010000012">
    <property type="protein sequence ID" value="MDX2961573.1"/>
    <property type="molecule type" value="Genomic_DNA"/>
</dbReference>